<evidence type="ECO:0000259" key="4">
    <source>
        <dbReference type="PROSITE" id="PS51294"/>
    </source>
</evidence>
<evidence type="ECO:0000256" key="2">
    <source>
        <dbReference type="SAM" id="SignalP"/>
    </source>
</evidence>
<feature type="domain" description="Myb-like" evidence="3">
    <location>
        <begin position="313"/>
        <end position="362"/>
    </location>
</feature>
<dbReference type="GO" id="GO:0005634">
    <property type="term" value="C:nucleus"/>
    <property type="evidence" value="ECO:0000318"/>
    <property type="project" value="GO_Central"/>
</dbReference>
<dbReference type="RefSeq" id="XP_662722.1">
    <property type="nucleotide sequence ID" value="XM_657630.2"/>
</dbReference>
<feature type="domain" description="HTH myb-type" evidence="4">
    <location>
        <begin position="313"/>
        <end position="366"/>
    </location>
</feature>
<dbReference type="SUPFAM" id="SSF46689">
    <property type="entry name" value="Homeodomain-like"/>
    <property type="match status" value="1"/>
</dbReference>
<dbReference type="InterPro" id="IPR009057">
    <property type="entry name" value="Homeodomain-like_sf"/>
</dbReference>
<gene>
    <name evidence="5" type="ORF">ANIA_05118</name>
</gene>
<dbReference type="SMART" id="SM00717">
    <property type="entry name" value="SANT"/>
    <property type="match status" value="1"/>
</dbReference>
<evidence type="ECO:0000256" key="1">
    <source>
        <dbReference type="SAM" id="MobiDB-lite"/>
    </source>
</evidence>
<feature type="signal peptide" evidence="2">
    <location>
        <begin position="1"/>
        <end position="16"/>
    </location>
</feature>
<evidence type="ECO:0000313" key="5">
    <source>
        <dbReference type="EMBL" id="CBF80894.1"/>
    </source>
</evidence>
<keyword evidence="6" id="KW-1185">Reference proteome</keyword>
<feature type="region of interest" description="Disordered" evidence="1">
    <location>
        <begin position="303"/>
        <end position="322"/>
    </location>
</feature>
<feature type="region of interest" description="Disordered" evidence="1">
    <location>
        <begin position="250"/>
        <end position="298"/>
    </location>
</feature>
<dbReference type="OrthoDB" id="2350934at2759"/>
<dbReference type="GO" id="GO:0000981">
    <property type="term" value="F:DNA-binding transcription factor activity, RNA polymerase II-specific"/>
    <property type="evidence" value="ECO:0000318"/>
    <property type="project" value="GO_Central"/>
</dbReference>
<proteinExistence type="predicted"/>
<dbReference type="InterPro" id="IPR017930">
    <property type="entry name" value="Myb_dom"/>
</dbReference>
<evidence type="ECO:0000313" key="6">
    <source>
        <dbReference type="Proteomes" id="UP000000560"/>
    </source>
</evidence>
<organism evidence="5 6">
    <name type="scientific">Emericella nidulans (strain FGSC A4 / ATCC 38163 / CBS 112.46 / NRRL 194 / M139)</name>
    <name type="common">Aspergillus nidulans</name>
    <dbReference type="NCBI Taxonomy" id="227321"/>
    <lineage>
        <taxon>Eukaryota</taxon>
        <taxon>Fungi</taxon>
        <taxon>Dikarya</taxon>
        <taxon>Ascomycota</taxon>
        <taxon>Pezizomycotina</taxon>
        <taxon>Eurotiomycetes</taxon>
        <taxon>Eurotiomycetidae</taxon>
        <taxon>Eurotiales</taxon>
        <taxon>Aspergillaceae</taxon>
        <taxon>Aspergillus</taxon>
        <taxon>Aspergillus subgen. Nidulantes</taxon>
    </lineage>
</organism>
<reference evidence="6" key="2">
    <citation type="journal article" date="2009" name="Fungal Genet. Biol.">
        <title>The 2008 update of the Aspergillus nidulans genome annotation: a community effort.</title>
        <authorList>
            <person name="Wortman J.R."/>
            <person name="Gilsenan J.M."/>
            <person name="Joardar V."/>
            <person name="Deegan J."/>
            <person name="Clutterbuck J."/>
            <person name="Andersen M.R."/>
            <person name="Archer D."/>
            <person name="Bencina M."/>
            <person name="Braus G."/>
            <person name="Coutinho P."/>
            <person name="von Dohren H."/>
            <person name="Doonan J."/>
            <person name="Driessen A.J."/>
            <person name="Durek P."/>
            <person name="Espeso E."/>
            <person name="Fekete E."/>
            <person name="Flipphi M."/>
            <person name="Estrada C.G."/>
            <person name="Geysens S."/>
            <person name="Goldman G."/>
            <person name="de Groot P.W."/>
            <person name="Hansen K."/>
            <person name="Harris S.D."/>
            <person name="Heinekamp T."/>
            <person name="Helmstaedt K."/>
            <person name="Henrissat B."/>
            <person name="Hofmann G."/>
            <person name="Homan T."/>
            <person name="Horio T."/>
            <person name="Horiuchi H."/>
            <person name="James S."/>
            <person name="Jones M."/>
            <person name="Karaffa L."/>
            <person name="Karanyi Z."/>
            <person name="Kato M."/>
            <person name="Keller N."/>
            <person name="Kelly D.E."/>
            <person name="Kiel J.A."/>
            <person name="Kim J.M."/>
            <person name="van der Klei I.J."/>
            <person name="Klis F.M."/>
            <person name="Kovalchuk A."/>
            <person name="Krasevec N."/>
            <person name="Kubicek C.P."/>
            <person name="Liu B."/>
            <person name="Maccabe A."/>
            <person name="Meyer V."/>
            <person name="Mirabito P."/>
            <person name="Miskei M."/>
            <person name="Mos M."/>
            <person name="Mullins J."/>
            <person name="Nelson D.R."/>
            <person name="Nielsen J."/>
            <person name="Oakley B.R."/>
            <person name="Osmani S.A."/>
            <person name="Pakula T."/>
            <person name="Paszewski A."/>
            <person name="Paulsen I."/>
            <person name="Pilsyk S."/>
            <person name="Pocsi I."/>
            <person name="Punt P.J."/>
            <person name="Ram A.F."/>
            <person name="Ren Q."/>
            <person name="Robellet X."/>
            <person name="Robson G."/>
            <person name="Seiboth B."/>
            <person name="van Solingen P."/>
            <person name="Specht T."/>
            <person name="Sun J."/>
            <person name="Taheri-Talesh N."/>
            <person name="Takeshita N."/>
            <person name="Ussery D."/>
            <person name="vanKuyk P.A."/>
            <person name="Visser H."/>
            <person name="van de Vondervoort P.J."/>
            <person name="de Vries R.P."/>
            <person name="Walton J."/>
            <person name="Xiang X."/>
            <person name="Xiong Y."/>
            <person name="Zeng A.P."/>
            <person name="Brandt B.W."/>
            <person name="Cornell M.J."/>
            <person name="van den Hondel C.A."/>
            <person name="Visser J."/>
            <person name="Oliver S.G."/>
            <person name="Turner G."/>
        </authorList>
    </citation>
    <scope>GENOME REANNOTATION</scope>
    <source>
        <strain evidence="6">FGSC A4 / ATCC 38163 / CBS 112.46 / NRRL 194 / M139</strain>
    </source>
</reference>
<dbReference type="PANTHER" id="PTHR23246">
    <property type="entry name" value="NEW-GLUE PROTEIN"/>
    <property type="match status" value="1"/>
</dbReference>
<dbReference type="GO" id="GO:0006355">
    <property type="term" value="P:regulation of DNA-templated transcription"/>
    <property type="evidence" value="ECO:0000318"/>
    <property type="project" value="GO_Central"/>
</dbReference>
<sequence length="386" mass="42444">MHLAAFHLILPSKVHFSFLLLDSANLSFPSSPFLCCFCFSSEFIPQLDGHLKILSRLVPSTHRSSSLHGYQPSSSIPSYLFTVYTRLDTRFTAPWCARCFFRFDVFLDHRCGWSVTGYAPKRLSLRRAASPGLTRPVLSAAPSLAQGAPAGSIALPAHPEIKTRNYLATLLNVPVLLVLSQGWPSVIYGLFVLLDSAGLVNRQDVHCTALRTPSKRSGIKGSRDSEDFEPFFSSRHEEEAASVNMMSTTSTLPPVSAMQPLPPMSSIAPPPPVGVGLATQSSVPSAPSGPPLTAKVPAGAGTKRLQPAHTAESPAKKQSKWSPEEDALIIELRGSGMKWEDISKRLPGRSAISCRLHYQNYLERRSEWDEDKKNKLARLYERYTTL</sequence>
<keyword evidence="2" id="KW-0732">Signal</keyword>
<dbReference type="Proteomes" id="UP000000560">
    <property type="component" value="Chromosome V"/>
</dbReference>
<dbReference type="Pfam" id="PF00249">
    <property type="entry name" value="Myb_DNA-binding"/>
    <property type="match status" value="1"/>
</dbReference>
<dbReference type="GeneID" id="2871404"/>
<dbReference type="GO" id="GO:0000978">
    <property type="term" value="F:RNA polymerase II cis-regulatory region sequence-specific DNA binding"/>
    <property type="evidence" value="ECO:0000318"/>
    <property type="project" value="GO_Central"/>
</dbReference>
<dbReference type="AlphaFoldDB" id="Q5B2W2"/>
<feature type="compositionally biased region" description="Pro residues" evidence="1">
    <location>
        <begin position="260"/>
        <end position="273"/>
    </location>
</feature>
<evidence type="ECO:0000259" key="3">
    <source>
        <dbReference type="PROSITE" id="PS50090"/>
    </source>
</evidence>
<dbReference type="InParanoid" id="Q5B2W2"/>
<dbReference type="InterPro" id="IPR053095">
    <property type="entry name" value="Actin-binding/GATA_Znf"/>
</dbReference>
<feature type="chain" id="PRO_5010223171" evidence="2">
    <location>
        <begin position="17"/>
        <end position="386"/>
    </location>
</feature>
<dbReference type="PROSITE" id="PS50090">
    <property type="entry name" value="MYB_LIKE"/>
    <property type="match status" value="1"/>
</dbReference>
<dbReference type="Gene3D" id="1.10.10.60">
    <property type="entry name" value="Homeodomain-like"/>
    <property type="match status" value="1"/>
</dbReference>
<dbReference type="PANTHER" id="PTHR23246:SF24">
    <property type="entry name" value="MYB DNA-BINDING DOMAIN-CONTAINING PROTEIN"/>
    <property type="match status" value="1"/>
</dbReference>
<reference evidence="6" key="1">
    <citation type="journal article" date="2005" name="Nature">
        <title>Sequencing of Aspergillus nidulans and comparative analysis with A. fumigatus and A. oryzae.</title>
        <authorList>
            <person name="Galagan J.E."/>
            <person name="Calvo S.E."/>
            <person name="Cuomo C."/>
            <person name="Ma L.J."/>
            <person name="Wortman J.R."/>
            <person name="Batzoglou S."/>
            <person name="Lee S.I."/>
            <person name="Basturkmen M."/>
            <person name="Spevak C.C."/>
            <person name="Clutterbuck J."/>
            <person name="Kapitonov V."/>
            <person name="Jurka J."/>
            <person name="Scazzocchio C."/>
            <person name="Farman M."/>
            <person name="Butler J."/>
            <person name="Purcell S."/>
            <person name="Harris S."/>
            <person name="Braus G.H."/>
            <person name="Draht O."/>
            <person name="Busch S."/>
            <person name="D'Enfert C."/>
            <person name="Bouchier C."/>
            <person name="Goldman G.H."/>
            <person name="Bell-Pedersen D."/>
            <person name="Griffiths-Jones S."/>
            <person name="Doonan J.H."/>
            <person name="Yu J."/>
            <person name="Vienken K."/>
            <person name="Pain A."/>
            <person name="Freitag M."/>
            <person name="Selker E.U."/>
            <person name="Archer D.B."/>
            <person name="Penalva M.A."/>
            <person name="Oakley B.R."/>
            <person name="Momany M."/>
            <person name="Tanaka T."/>
            <person name="Kumagai T."/>
            <person name="Asai K."/>
            <person name="Machida M."/>
            <person name="Nierman W.C."/>
            <person name="Denning D.W."/>
            <person name="Caddick M."/>
            <person name="Hynes M."/>
            <person name="Paoletti M."/>
            <person name="Fischer R."/>
            <person name="Miller B."/>
            <person name="Dyer P."/>
            <person name="Sachs M.S."/>
            <person name="Osmani S.A."/>
            <person name="Birren B.W."/>
        </authorList>
    </citation>
    <scope>NUCLEOTIDE SEQUENCE [LARGE SCALE GENOMIC DNA]</scope>
    <source>
        <strain evidence="6">FGSC A4 / ATCC 38163 / CBS 112.46 / NRRL 194 / M139</strain>
    </source>
</reference>
<dbReference type="EMBL" id="BN001305">
    <property type="protein sequence ID" value="CBF80894.1"/>
    <property type="molecule type" value="Genomic_DNA"/>
</dbReference>
<name>Q5B2W2_EMENI</name>
<accession>Q5B2W2</accession>
<dbReference type="PROSITE" id="PS51294">
    <property type="entry name" value="HTH_MYB"/>
    <property type="match status" value="1"/>
</dbReference>
<dbReference type="InterPro" id="IPR001005">
    <property type="entry name" value="SANT/Myb"/>
</dbReference>
<dbReference type="CDD" id="cd00167">
    <property type="entry name" value="SANT"/>
    <property type="match status" value="1"/>
</dbReference>
<accession>C8VEY0</accession>
<dbReference type="KEGG" id="ani:ANIA_05118"/>
<dbReference type="eggNOG" id="ENOG502S0D9">
    <property type="taxonomic scope" value="Eukaryota"/>
</dbReference>
<protein>
    <submittedName>
        <fullName evidence="5">Myb-like transcription factor (Eurofung)</fullName>
    </submittedName>
</protein>
<dbReference type="HOGENOM" id="CLU_715778_0_0_1"/>